<keyword evidence="2" id="KW-1185">Reference proteome</keyword>
<sequence length="348" mass="37863">MYANPARVSAGAPAGWVVDGPDGQPAGHVGNLVQRFWLNGQPLHGATGFSIIVTPPVRGASRDMLDAFVRQPGLFAAWVFNANRTSQPLYVRHGMDPWPEPTHALKLSWIINPVTLACGRFYRAAHRLAPDIVSGWGERLMNSRLSARPRLTLPPGVSVLCDLRDQSRYAEFWAALRAEGRLLADRSPEVLRWRLADPDLTDPPLVIAFNRGSEITGYAMAMMAKSNILEPPVLEILDLEALADDAGAIPALMQALRGAAAQMGAAKLRIQMVSPRLLERLGDHVRRTRREGGWGHCHVRFAHGGPDPALWSPTPYDGDYAMCLRPVPARAGATVRAPAEPHMAASAA</sequence>
<dbReference type="Proteomes" id="UP001156921">
    <property type="component" value="Unassembled WGS sequence"/>
</dbReference>
<name>A0ABQ6BK09_9CAUL</name>
<evidence type="ECO:0008006" key="3">
    <source>
        <dbReference type="Google" id="ProtNLM"/>
    </source>
</evidence>
<evidence type="ECO:0000313" key="2">
    <source>
        <dbReference type="Proteomes" id="UP001156921"/>
    </source>
</evidence>
<protein>
    <recommendedName>
        <fullName evidence="3">N-acetyltransferase</fullName>
    </recommendedName>
</protein>
<gene>
    <name evidence="1" type="ORF">GCM10007859_22810</name>
</gene>
<evidence type="ECO:0000313" key="1">
    <source>
        <dbReference type="EMBL" id="GLS02258.1"/>
    </source>
</evidence>
<dbReference type="InterPro" id="IPR016181">
    <property type="entry name" value="Acyl_CoA_acyltransferase"/>
</dbReference>
<comment type="caution">
    <text evidence="1">The sequence shown here is derived from an EMBL/GenBank/DDBJ whole genome shotgun (WGS) entry which is preliminary data.</text>
</comment>
<proteinExistence type="predicted"/>
<dbReference type="SUPFAM" id="SSF55729">
    <property type="entry name" value="Acyl-CoA N-acyltransferases (Nat)"/>
    <property type="match status" value="1"/>
</dbReference>
<accession>A0ABQ6BK09</accession>
<reference evidence="2" key="1">
    <citation type="journal article" date="2019" name="Int. J. Syst. Evol. Microbiol.">
        <title>The Global Catalogue of Microorganisms (GCM) 10K type strain sequencing project: providing services to taxonomists for standard genome sequencing and annotation.</title>
        <authorList>
            <consortium name="The Broad Institute Genomics Platform"/>
            <consortium name="The Broad Institute Genome Sequencing Center for Infectious Disease"/>
            <person name="Wu L."/>
            <person name="Ma J."/>
        </authorList>
    </citation>
    <scope>NUCLEOTIDE SEQUENCE [LARGE SCALE GENOMIC DNA]</scope>
    <source>
        <strain evidence="2">NBRC 110107</strain>
    </source>
</reference>
<dbReference type="EMBL" id="BSOY01000059">
    <property type="protein sequence ID" value="GLS02258.1"/>
    <property type="molecule type" value="Genomic_DNA"/>
</dbReference>
<organism evidence="1 2">
    <name type="scientific">Brevundimonas denitrificans</name>
    <dbReference type="NCBI Taxonomy" id="1443434"/>
    <lineage>
        <taxon>Bacteria</taxon>
        <taxon>Pseudomonadati</taxon>
        <taxon>Pseudomonadota</taxon>
        <taxon>Alphaproteobacteria</taxon>
        <taxon>Caulobacterales</taxon>
        <taxon>Caulobacteraceae</taxon>
        <taxon>Brevundimonas</taxon>
    </lineage>
</organism>